<evidence type="ECO:0000256" key="4">
    <source>
        <dbReference type="ARBA" id="ARBA00022807"/>
    </source>
</evidence>
<keyword evidence="2 5" id="KW-0645">Protease</keyword>
<organism evidence="7 8">
    <name type="scientific">Aduncisulcus paluster</name>
    <dbReference type="NCBI Taxonomy" id="2918883"/>
    <lineage>
        <taxon>Eukaryota</taxon>
        <taxon>Metamonada</taxon>
        <taxon>Carpediemonas-like organisms</taxon>
        <taxon>Aduncisulcus</taxon>
    </lineage>
</organism>
<dbReference type="InterPro" id="IPR038765">
    <property type="entry name" value="Papain-like_cys_pep_sf"/>
</dbReference>
<accession>A0ABQ5KIK4</accession>
<feature type="active site" evidence="5">
    <location>
        <position position="305"/>
    </location>
</feature>
<evidence type="ECO:0000259" key="6">
    <source>
        <dbReference type="PROSITE" id="PS50203"/>
    </source>
</evidence>
<gene>
    <name evidence="7" type="ORF">ADUPG1_006535</name>
</gene>
<dbReference type="SMART" id="SM00230">
    <property type="entry name" value="CysPc"/>
    <property type="match status" value="1"/>
</dbReference>
<dbReference type="Proteomes" id="UP001057375">
    <property type="component" value="Unassembled WGS sequence"/>
</dbReference>
<evidence type="ECO:0000256" key="5">
    <source>
        <dbReference type="PROSITE-ProRule" id="PRU00239"/>
    </source>
</evidence>
<sequence length="531" mass="59271">MPAPELEKTEYFDASNLGNLKKETIAGIRQFSIDSSFSLDTFESTSGEPYEDPLFKSGSTAFGSLAKKLMARHKGKMKWDVIEDHIFVEGGEALDGGVSTKDVHQGEVPDCWFVSSICLLSITPYISRFFPVDQADIGRVIGKFYVMGKPIYVPVDKKIALCPKLVMRMPDGSLNVKKWQPIASHGSVVTEMWLPMVEKAFAKLCGSYANICGGKVCDGLSYLSAATPIMHLPDKSNQRRLFYWMKDCVDRKRGLFGCSCGSAVNGLIARHAYGLIEVRELSGGQVPPSLRASRSSGLRMMKIFNPWGRDGEWTGPFGDSSSVWKETIESDGEEMTFLELMGHTQENDGCFWMEWRDFIRAFEDLDGALFPSMFEHATKHFVKIVGPDEGTCTLKLTIPPCGKTAEDYPHGKVVPICLETVDERVIKDKRKTLEYIRCTIIPDWKEFHEPTRMCHRKQNSVANYLVIPPDRLDTEVTVQIEVNAKINSACPSSIQRRGVLGVVCVMSDEEFKLEMGGGVESTPSEGWGDEE</sequence>
<name>A0ABQ5KIK4_9EUKA</name>
<dbReference type="Pfam" id="PF00648">
    <property type="entry name" value="Peptidase_C2"/>
    <property type="match status" value="1"/>
</dbReference>
<dbReference type="SUPFAM" id="SSF54001">
    <property type="entry name" value="Cysteine proteinases"/>
    <property type="match status" value="1"/>
</dbReference>
<evidence type="ECO:0000256" key="1">
    <source>
        <dbReference type="ARBA" id="ARBA00007623"/>
    </source>
</evidence>
<dbReference type="Gene3D" id="3.90.70.10">
    <property type="entry name" value="Cysteine proteinases"/>
    <property type="match status" value="1"/>
</dbReference>
<evidence type="ECO:0000313" key="8">
    <source>
        <dbReference type="Proteomes" id="UP001057375"/>
    </source>
</evidence>
<dbReference type="PANTHER" id="PTHR10183:SF379">
    <property type="entry name" value="CALPAIN-5"/>
    <property type="match status" value="1"/>
</dbReference>
<feature type="active site" evidence="5">
    <location>
        <position position="271"/>
    </location>
</feature>
<dbReference type="EMBL" id="BQXS01009976">
    <property type="protein sequence ID" value="GKT32359.1"/>
    <property type="molecule type" value="Genomic_DNA"/>
</dbReference>
<keyword evidence="4 5" id="KW-0788">Thiol protease</keyword>
<evidence type="ECO:0000313" key="7">
    <source>
        <dbReference type="EMBL" id="GKT32359.1"/>
    </source>
</evidence>
<dbReference type="InterPro" id="IPR022684">
    <property type="entry name" value="Calpain_cysteine_protease"/>
</dbReference>
<dbReference type="PRINTS" id="PR00704">
    <property type="entry name" value="CALPAIN"/>
</dbReference>
<dbReference type="PANTHER" id="PTHR10183">
    <property type="entry name" value="CALPAIN"/>
    <property type="match status" value="1"/>
</dbReference>
<reference evidence="7" key="1">
    <citation type="submission" date="2022-03" db="EMBL/GenBank/DDBJ databases">
        <title>Draft genome sequence of Aduncisulcus paluster, a free-living microaerophilic Fornicata.</title>
        <authorList>
            <person name="Yuyama I."/>
            <person name="Kume K."/>
            <person name="Tamura T."/>
            <person name="Inagaki Y."/>
            <person name="Hashimoto T."/>
        </authorList>
    </citation>
    <scope>NUCLEOTIDE SEQUENCE</scope>
    <source>
        <strain evidence="7">NY0171</strain>
    </source>
</reference>
<feature type="active site" evidence="5">
    <location>
        <position position="111"/>
    </location>
</feature>
<comment type="caution">
    <text evidence="7">The sequence shown here is derived from an EMBL/GenBank/DDBJ whole genome shotgun (WGS) entry which is preliminary data.</text>
</comment>
<keyword evidence="8" id="KW-1185">Reference proteome</keyword>
<evidence type="ECO:0000256" key="2">
    <source>
        <dbReference type="ARBA" id="ARBA00022670"/>
    </source>
</evidence>
<dbReference type="InterPro" id="IPR001300">
    <property type="entry name" value="Peptidase_C2_calpain_cat"/>
</dbReference>
<proteinExistence type="inferred from homology"/>
<feature type="domain" description="Calpain catalytic" evidence="6">
    <location>
        <begin position="49"/>
        <end position="366"/>
    </location>
</feature>
<evidence type="ECO:0000256" key="3">
    <source>
        <dbReference type="ARBA" id="ARBA00022801"/>
    </source>
</evidence>
<comment type="similarity">
    <text evidence="1">Belongs to the peptidase C2 family.</text>
</comment>
<keyword evidence="3 5" id="KW-0378">Hydrolase</keyword>
<protein>
    <submittedName>
        <fullName evidence="7">Peptidase C2, calpain family like protein</fullName>
    </submittedName>
</protein>
<dbReference type="PROSITE" id="PS50203">
    <property type="entry name" value="CALPAIN_CAT"/>
    <property type="match status" value="1"/>
</dbReference>